<protein>
    <submittedName>
        <fullName evidence="1">Uncharacterized protein</fullName>
    </submittedName>
</protein>
<accession>A0A5D6VVZ8</accession>
<keyword evidence="2" id="KW-1185">Reference proteome</keyword>
<dbReference type="Proteomes" id="UP000323646">
    <property type="component" value="Unassembled WGS sequence"/>
</dbReference>
<sequence length="93" mass="11035">MIKDLNSYVKYVEFMTAYEDELYALYTEQPDKWQKIKSQLKNKQYDVESDDCIFLAGMEATEFYVKVSENDKYVAEHPLLSELSKIEIEDDDD</sequence>
<gene>
    <name evidence="1" type="ORF">FZ040_12300</name>
</gene>
<evidence type="ECO:0000313" key="1">
    <source>
        <dbReference type="EMBL" id="TYZ20221.1"/>
    </source>
</evidence>
<dbReference type="AlphaFoldDB" id="A0A5D6VVZ8"/>
<proteinExistence type="predicted"/>
<reference evidence="1 2" key="1">
    <citation type="submission" date="2019-08" db="EMBL/GenBank/DDBJ databases">
        <title>Selenomonas sp. mPRGC5 and Selenomonas sp. mPRGC8 isolated from ruminal fluid of dairy goat (Capra hircus).</title>
        <authorList>
            <person name="Poothong S."/>
            <person name="Nuengjamnong C."/>
            <person name="Tanasupawat S."/>
        </authorList>
    </citation>
    <scope>NUCLEOTIDE SEQUENCE [LARGE SCALE GENOMIC DNA]</scope>
    <source>
        <strain evidence="2">mPRGC5</strain>
    </source>
</reference>
<evidence type="ECO:0000313" key="2">
    <source>
        <dbReference type="Proteomes" id="UP000323646"/>
    </source>
</evidence>
<name>A0A5D6VVZ8_9FIRM</name>
<dbReference type="EMBL" id="VTOY01000016">
    <property type="protein sequence ID" value="TYZ20221.1"/>
    <property type="molecule type" value="Genomic_DNA"/>
</dbReference>
<dbReference type="RefSeq" id="WP_149172265.1">
    <property type="nucleotide sequence ID" value="NZ_VTOY01000016.1"/>
</dbReference>
<organism evidence="1 2">
    <name type="scientific">Selenomonas ruminis</name>
    <dbReference type="NCBI Taxonomy" id="2593411"/>
    <lineage>
        <taxon>Bacteria</taxon>
        <taxon>Bacillati</taxon>
        <taxon>Bacillota</taxon>
        <taxon>Negativicutes</taxon>
        <taxon>Selenomonadales</taxon>
        <taxon>Selenomonadaceae</taxon>
        <taxon>Selenomonas</taxon>
    </lineage>
</organism>
<comment type="caution">
    <text evidence="1">The sequence shown here is derived from an EMBL/GenBank/DDBJ whole genome shotgun (WGS) entry which is preliminary data.</text>
</comment>
<dbReference type="OrthoDB" id="9876167at2"/>